<keyword evidence="1" id="KW-0812">Transmembrane</keyword>
<comment type="caution">
    <text evidence="2">The sequence shown here is derived from an EMBL/GenBank/DDBJ whole genome shotgun (WGS) entry which is preliminary data.</text>
</comment>
<reference evidence="2 3" key="1">
    <citation type="submission" date="2014-03" db="EMBL/GenBank/DDBJ databases">
        <title>Bradyrhizobium valentinum sp. nov., isolated from effective nodules of Lupinus mariae-josephae, a lupine endemic of basic-lime soils in Eastern Spain.</title>
        <authorList>
            <person name="Duran D."/>
            <person name="Rey L."/>
            <person name="Navarro A."/>
            <person name="Busquets A."/>
            <person name="Imperial J."/>
            <person name="Ruiz-Argueso T."/>
        </authorList>
    </citation>
    <scope>NUCLEOTIDE SEQUENCE [LARGE SCALE GENOMIC DNA]</scope>
    <source>
        <strain evidence="2 3">PAC68</strain>
    </source>
</reference>
<keyword evidence="3" id="KW-1185">Reference proteome</keyword>
<dbReference type="InterPro" id="IPR025291">
    <property type="entry name" value="DUF4153"/>
</dbReference>
<evidence type="ECO:0000313" key="3">
    <source>
        <dbReference type="Proteomes" id="UP000050863"/>
    </source>
</evidence>
<dbReference type="RefSeq" id="WP_057840248.1">
    <property type="nucleotide sequence ID" value="NZ_LLXZ01000215.1"/>
</dbReference>
<dbReference type="EMBL" id="LLXZ01000215">
    <property type="protein sequence ID" value="KRQ94776.1"/>
    <property type="molecule type" value="Genomic_DNA"/>
</dbReference>
<evidence type="ECO:0000256" key="1">
    <source>
        <dbReference type="SAM" id="Phobius"/>
    </source>
</evidence>
<dbReference type="Proteomes" id="UP000050863">
    <property type="component" value="Unassembled WGS sequence"/>
</dbReference>
<feature type="transmembrane region" description="Helical" evidence="1">
    <location>
        <begin position="44"/>
        <end position="63"/>
    </location>
</feature>
<dbReference type="AlphaFoldDB" id="A0A0R3KGD8"/>
<feature type="transmembrane region" description="Helical" evidence="1">
    <location>
        <begin position="189"/>
        <end position="209"/>
    </location>
</feature>
<dbReference type="STRING" id="280332.CQ12_04425"/>
<name>A0A0R3KGD8_9BRAD</name>
<sequence length="496" mass="54069">MTDLTTPASDAGSVQEGPLSIKAAIVLALAALADWLFYGHGIGISAVIFAVAVACGSILANVATLNRKQVLLAGVLLLFALVPAIEDFNVASLTFMVLALGIGLLLTTNRDRHDLGERAAGLCDLYLVGPFRFLRDAISAFNLPALKTGFAVWLIPVVLSGIFLFLLVSANPLLEKWISLLNPGNTASYLSLGRILFWTVALSIVWPFIHVRWSSKREMPAALAEAAALAQGIPSGQNHFFGVATILRSLILFNLLFAVQTVLDAIYLWGNVALPSDISYASYAHRGAYPLIVTALLAAGFVLAAMRPGGPAEQSRVIRPLVYLWVAQNVLLVMSSILRLDLYVQIYLLTWWRIAAFIWMILVAFGLVLIVARIILNRSNAWLIRANLITLTATLYVCSLINFASIIADYNVSHSREAGGKGVWIDMNYLLSLGPQALPAVDRAIALRGFDPTLVSRRGCLVEQQKKETASWRSWGFRNWRLQRALDAQPKSSTTG</sequence>
<accession>A0A0R3KGD8</accession>
<feature type="transmembrane region" description="Helical" evidence="1">
    <location>
        <begin position="150"/>
        <end position="169"/>
    </location>
</feature>
<feature type="transmembrane region" description="Helical" evidence="1">
    <location>
        <begin position="250"/>
        <end position="269"/>
    </location>
</feature>
<organism evidence="2 3">
    <name type="scientific">Bradyrhizobium jicamae</name>
    <dbReference type="NCBI Taxonomy" id="280332"/>
    <lineage>
        <taxon>Bacteria</taxon>
        <taxon>Pseudomonadati</taxon>
        <taxon>Pseudomonadota</taxon>
        <taxon>Alphaproteobacteria</taxon>
        <taxon>Hyphomicrobiales</taxon>
        <taxon>Nitrobacteraceae</taxon>
        <taxon>Bradyrhizobium</taxon>
    </lineage>
</organism>
<keyword evidence="1" id="KW-0472">Membrane</keyword>
<protein>
    <submittedName>
        <fullName evidence="2">Uncharacterized protein</fullName>
    </submittedName>
</protein>
<proteinExistence type="predicted"/>
<feature type="transmembrane region" description="Helical" evidence="1">
    <location>
        <begin position="70"/>
        <end position="85"/>
    </location>
</feature>
<dbReference type="Pfam" id="PF13687">
    <property type="entry name" value="DUF4153"/>
    <property type="match status" value="1"/>
</dbReference>
<feature type="transmembrane region" description="Helical" evidence="1">
    <location>
        <begin position="350"/>
        <end position="376"/>
    </location>
</feature>
<feature type="transmembrane region" description="Helical" evidence="1">
    <location>
        <begin position="388"/>
        <end position="408"/>
    </location>
</feature>
<evidence type="ECO:0000313" key="2">
    <source>
        <dbReference type="EMBL" id="KRQ94776.1"/>
    </source>
</evidence>
<gene>
    <name evidence="2" type="ORF">CQ12_04425</name>
</gene>
<feature type="transmembrane region" description="Helical" evidence="1">
    <location>
        <begin position="289"/>
        <end position="306"/>
    </location>
</feature>
<feature type="transmembrane region" description="Helical" evidence="1">
    <location>
        <begin position="318"/>
        <end position="338"/>
    </location>
</feature>
<keyword evidence="1" id="KW-1133">Transmembrane helix</keyword>
<dbReference type="OrthoDB" id="7280060at2"/>
<feature type="transmembrane region" description="Helical" evidence="1">
    <location>
        <begin position="91"/>
        <end position="108"/>
    </location>
</feature>